<dbReference type="InterPro" id="IPR036389">
    <property type="entry name" value="RNase_III_sf"/>
</dbReference>
<feature type="compositionally biased region" description="Polar residues" evidence="2">
    <location>
        <begin position="135"/>
        <end position="151"/>
    </location>
</feature>
<evidence type="ECO:0000256" key="2">
    <source>
        <dbReference type="SAM" id="MobiDB-lite"/>
    </source>
</evidence>
<dbReference type="InterPro" id="IPR000999">
    <property type="entry name" value="RNase_III_dom"/>
</dbReference>
<dbReference type="PROSITE" id="PS50142">
    <property type="entry name" value="RNASE_3_2"/>
    <property type="match status" value="1"/>
</dbReference>
<feature type="region of interest" description="Disordered" evidence="2">
    <location>
        <begin position="1"/>
        <end position="247"/>
    </location>
</feature>
<organism evidence="4 5">
    <name type="scientific">Vanrija albida</name>
    <dbReference type="NCBI Taxonomy" id="181172"/>
    <lineage>
        <taxon>Eukaryota</taxon>
        <taxon>Fungi</taxon>
        <taxon>Dikarya</taxon>
        <taxon>Basidiomycota</taxon>
        <taxon>Agaricomycotina</taxon>
        <taxon>Tremellomycetes</taxon>
        <taxon>Trichosporonales</taxon>
        <taxon>Trichosporonaceae</taxon>
        <taxon>Vanrija</taxon>
    </lineage>
</organism>
<comment type="caution">
    <text evidence="4">The sequence shown here is derived from an EMBL/GenBank/DDBJ whole genome shotgun (WGS) entry which is preliminary data.</text>
</comment>
<feature type="compositionally biased region" description="Low complexity" evidence="2">
    <location>
        <begin position="386"/>
        <end position="398"/>
    </location>
</feature>
<feature type="compositionally biased region" description="Basic and acidic residues" evidence="2">
    <location>
        <begin position="159"/>
        <end position="175"/>
    </location>
</feature>
<sequence>MRGPKRATIPTWCGAKRARSHSPPPRPPLFGPPKLGRTSLKNEGATLPTRPSASTSAGGSRDAPIYVHDSSPEPSDSRDVRRADTRNVRPRLFGSYSPLEQAVSTPPVKKVPKQAAPRRNVRPRLSGGYSPPEQAVSTPQVEQASKPQGQAASIPPIEEAPKHQLKNDATAEGKQSEPAGTATAATTSALVPSAPPKTTGTPSLCGDPTGAATVPVPDKAAKAAPPASGVPIPSNSKADPAGSAPTRIASVAVPGKAAKAAPLVSAATSRATNPAGSVPTGIASVAVQDKAVKAAPGSGVVKSGNSKAGQASGSGSSNVQRADLGGTSTRPVLSDAHPAGPSGSASTSRPVTHAVNSSSPASTRAVSSSTPVSALNITASGTNDVAGAAAGSGSSSSGRTGLEEDAEASIWRKKNLELEARNLELEAKNLELEGMNLELEEELEDRNREIMYGLGALMARLTASEAQLKASDARIAAFNTLWTKISPRYTVNQALADSQRTKGRVLHQRMLPKAKEGRKCDKQTCKCIAARHERIKEHKRVKDCVKAAPCGDCDCCRDSMGAHIETRLMALSIPPLPNVEDNPALKAAFKRARTHPSGASTPGESYKAQEHLGDGMLELTIRNMIGDTLGLSGRAARRLGTWCVRNSTLAVLAKYWGLNRTIVMAANVRTKVNKTKLRADVVEAHFGAMFKEMGWDWTDGYLRQVFKPIITFLAAEMKAERLT</sequence>
<keyword evidence="1" id="KW-0175">Coiled coil</keyword>
<feature type="compositionally biased region" description="Basic and acidic residues" evidence="2">
    <location>
        <begin position="75"/>
        <end position="87"/>
    </location>
</feature>
<gene>
    <name evidence="4" type="ORF">Q8F55_004541</name>
</gene>
<feature type="compositionally biased region" description="Low complexity" evidence="2">
    <location>
        <begin position="357"/>
        <end position="369"/>
    </location>
</feature>
<feature type="domain" description="RNase III" evidence="3">
    <location>
        <begin position="589"/>
        <end position="694"/>
    </location>
</feature>
<feature type="compositionally biased region" description="Pro residues" evidence="2">
    <location>
        <begin position="22"/>
        <end position="31"/>
    </location>
</feature>
<feature type="region of interest" description="Disordered" evidence="2">
    <location>
        <begin position="292"/>
        <end position="369"/>
    </location>
</feature>
<feature type="compositionally biased region" description="Low complexity" evidence="2">
    <location>
        <begin position="302"/>
        <end position="318"/>
    </location>
</feature>
<feature type="region of interest" description="Disordered" evidence="2">
    <location>
        <begin position="383"/>
        <end position="404"/>
    </location>
</feature>
<keyword evidence="5" id="KW-1185">Reference proteome</keyword>
<dbReference type="CDD" id="cd00593">
    <property type="entry name" value="RIBOc"/>
    <property type="match status" value="1"/>
</dbReference>
<dbReference type="RefSeq" id="XP_069210472.1">
    <property type="nucleotide sequence ID" value="XM_069353054.1"/>
</dbReference>
<feature type="compositionally biased region" description="Polar residues" evidence="2">
    <location>
        <begin position="49"/>
        <end position="58"/>
    </location>
</feature>
<evidence type="ECO:0000313" key="4">
    <source>
        <dbReference type="EMBL" id="KAL1410528.1"/>
    </source>
</evidence>
<dbReference type="SMART" id="SM00535">
    <property type="entry name" value="RIBOc"/>
    <property type="match status" value="1"/>
</dbReference>
<protein>
    <recommendedName>
        <fullName evidence="3">RNase III domain-containing protein</fullName>
    </recommendedName>
</protein>
<dbReference type="GeneID" id="95985584"/>
<reference evidence="4 5" key="1">
    <citation type="submission" date="2023-08" db="EMBL/GenBank/DDBJ databases">
        <title>Annotated Genome Sequence of Vanrija albida AlHP1.</title>
        <authorList>
            <person name="Herzog R."/>
        </authorList>
    </citation>
    <scope>NUCLEOTIDE SEQUENCE [LARGE SCALE GENOMIC DNA]</scope>
    <source>
        <strain evidence="4 5">AlHP1</strain>
    </source>
</reference>
<feature type="compositionally biased region" description="Low complexity" evidence="2">
    <location>
        <begin position="178"/>
        <end position="192"/>
    </location>
</feature>
<proteinExistence type="predicted"/>
<feature type="compositionally biased region" description="Low complexity" evidence="2">
    <location>
        <begin position="211"/>
        <end position="227"/>
    </location>
</feature>
<evidence type="ECO:0000313" key="5">
    <source>
        <dbReference type="Proteomes" id="UP001565368"/>
    </source>
</evidence>
<feature type="coiled-coil region" evidence="1">
    <location>
        <begin position="406"/>
        <end position="449"/>
    </location>
</feature>
<dbReference type="Gene3D" id="1.10.1520.10">
    <property type="entry name" value="Ribonuclease III domain"/>
    <property type="match status" value="1"/>
</dbReference>
<accession>A0ABR3Q707</accession>
<dbReference type="SUPFAM" id="SSF69065">
    <property type="entry name" value="RNase III domain-like"/>
    <property type="match status" value="1"/>
</dbReference>
<name>A0ABR3Q707_9TREE</name>
<feature type="compositionally biased region" description="Polar residues" evidence="2">
    <location>
        <begin position="343"/>
        <end position="356"/>
    </location>
</feature>
<dbReference type="EMBL" id="JBBXJM010000003">
    <property type="protein sequence ID" value="KAL1410528.1"/>
    <property type="molecule type" value="Genomic_DNA"/>
</dbReference>
<evidence type="ECO:0000256" key="1">
    <source>
        <dbReference type="SAM" id="Coils"/>
    </source>
</evidence>
<evidence type="ECO:0000259" key="3">
    <source>
        <dbReference type="PROSITE" id="PS50142"/>
    </source>
</evidence>
<dbReference type="Proteomes" id="UP001565368">
    <property type="component" value="Unassembled WGS sequence"/>
</dbReference>